<evidence type="ECO:0000313" key="11">
    <source>
        <dbReference type="Proteomes" id="UP000249293"/>
    </source>
</evidence>
<dbReference type="RefSeq" id="XP_029323899.1">
    <property type="nucleotide sequence ID" value="XM_029468039.1"/>
</dbReference>
<dbReference type="GO" id="GO:1990726">
    <property type="term" value="C:Lsm1-7-Pat1 complex"/>
    <property type="evidence" value="ECO:0007669"/>
    <property type="project" value="TreeGrafter"/>
</dbReference>
<feature type="domain" description="Sm" evidence="9">
    <location>
        <begin position="23"/>
        <end position="96"/>
    </location>
</feature>
<evidence type="ECO:0000256" key="4">
    <source>
        <dbReference type="ARBA" id="ARBA00022728"/>
    </source>
</evidence>
<dbReference type="Gene3D" id="2.30.30.100">
    <property type="match status" value="1"/>
</dbReference>
<dbReference type="EMBL" id="CP028777">
    <property type="protein sequence ID" value="AWU78423.1"/>
    <property type="molecule type" value="Genomic_DNA"/>
</dbReference>
<dbReference type="STRING" id="4909.A0A2U9RAI9"/>
<evidence type="ECO:0000256" key="3">
    <source>
        <dbReference type="ARBA" id="ARBA00022664"/>
    </source>
</evidence>
<dbReference type="GO" id="GO:0005688">
    <property type="term" value="C:U6 snRNP"/>
    <property type="evidence" value="ECO:0007669"/>
    <property type="project" value="TreeGrafter"/>
</dbReference>
<dbReference type="Pfam" id="PF01423">
    <property type="entry name" value="LSM"/>
    <property type="match status" value="1"/>
</dbReference>
<keyword evidence="5" id="KW-0694">RNA-binding</keyword>
<dbReference type="VEuPathDB" id="FungiDB:C5L36_0E04760"/>
<evidence type="ECO:0000256" key="7">
    <source>
        <dbReference type="ARBA" id="ARBA00023242"/>
    </source>
</evidence>
<evidence type="ECO:0000256" key="8">
    <source>
        <dbReference type="ARBA" id="ARBA00023274"/>
    </source>
</evidence>
<protein>
    <recommendedName>
        <fullName evidence="9">Sm domain-containing protein</fullName>
    </recommendedName>
</protein>
<dbReference type="Proteomes" id="UP000249293">
    <property type="component" value="Chromosome 5"/>
</dbReference>
<keyword evidence="4" id="KW-0747">Spliceosome</keyword>
<keyword evidence="3" id="KW-0507">mRNA processing</keyword>
<sequence>MTNSHDRADQQLPSEEASECMTLPLELIDECVGKRLRAYLRDRHVFEGTLVGFDELVNLVLEDVVEVGPNRDGTGTVPSKRMLLSSRTLAILAPLE</sequence>
<dbReference type="GO" id="GO:0046540">
    <property type="term" value="C:U4/U6 x U5 tri-snRNP complex"/>
    <property type="evidence" value="ECO:0007669"/>
    <property type="project" value="TreeGrafter"/>
</dbReference>
<dbReference type="PROSITE" id="PS52002">
    <property type="entry name" value="SM"/>
    <property type="match status" value="1"/>
</dbReference>
<dbReference type="SMART" id="SM00651">
    <property type="entry name" value="Sm"/>
    <property type="match status" value="1"/>
</dbReference>
<dbReference type="KEGG" id="pkz:C5L36_0E04760"/>
<dbReference type="InterPro" id="IPR033871">
    <property type="entry name" value="LSm5"/>
</dbReference>
<dbReference type="AlphaFoldDB" id="A0A2U9RAI9"/>
<dbReference type="InterPro" id="IPR001163">
    <property type="entry name" value="Sm_dom_euk/arc"/>
</dbReference>
<dbReference type="GO" id="GO:0005681">
    <property type="term" value="C:spliceosomal complex"/>
    <property type="evidence" value="ECO:0007669"/>
    <property type="project" value="UniProtKB-KW"/>
</dbReference>
<evidence type="ECO:0000256" key="6">
    <source>
        <dbReference type="ARBA" id="ARBA00023187"/>
    </source>
</evidence>
<dbReference type="PANTHER" id="PTHR20971">
    <property type="entry name" value="U6 SNRNA-ASSOCIATED PROTEIN"/>
    <property type="match status" value="1"/>
</dbReference>
<evidence type="ECO:0000256" key="1">
    <source>
        <dbReference type="ARBA" id="ARBA00004123"/>
    </source>
</evidence>
<dbReference type="SUPFAM" id="SSF50182">
    <property type="entry name" value="Sm-like ribonucleoproteins"/>
    <property type="match status" value="1"/>
</dbReference>
<keyword evidence="6" id="KW-0508">mRNA splicing</keyword>
<keyword evidence="7" id="KW-0539">Nucleus</keyword>
<evidence type="ECO:0000313" key="10">
    <source>
        <dbReference type="EMBL" id="AWU78423.1"/>
    </source>
</evidence>
<name>A0A2U9RAI9_PICKU</name>
<keyword evidence="11" id="KW-1185">Reference proteome</keyword>
<evidence type="ECO:0000256" key="5">
    <source>
        <dbReference type="ARBA" id="ARBA00022884"/>
    </source>
</evidence>
<evidence type="ECO:0000256" key="2">
    <source>
        <dbReference type="ARBA" id="ARBA00006850"/>
    </source>
</evidence>
<dbReference type="GO" id="GO:0003723">
    <property type="term" value="F:RNA binding"/>
    <property type="evidence" value="ECO:0007669"/>
    <property type="project" value="UniProtKB-KW"/>
</dbReference>
<dbReference type="GO" id="GO:0000398">
    <property type="term" value="P:mRNA splicing, via spliceosome"/>
    <property type="evidence" value="ECO:0007669"/>
    <property type="project" value="TreeGrafter"/>
</dbReference>
<dbReference type="InterPro" id="IPR010920">
    <property type="entry name" value="LSM_dom_sf"/>
</dbReference>
<comment type="similarity">
    <text evidence="2">Belongs to the snRNP Sm proteins family.</text>
</comment>
<dbReference type="OrthoDB" id="429711at2759"/>
<organism evidence="10 11">
    <name type="scientific">Pichia kudriavzevii</name>
    <name type="common">Yeast</name>
    <name type="synonym">Issatchenkia orientalis</name>
    <dbReference type="NCBI Taxonomy" id="4909"/>
    <lineage>
        <taxon>Eukaryota</taxon>
        <taxon>Fungi</taxon>
        <taxon>Dikarya</taxon>
        <taxon>Ascomycota</taxon>
        <taxon>Saccharomycotina</taxon>
        <taxon>Pichiomycetes</taxon>
        <taxon>Pichiales</taxon>
        <taxon>Pichiaceae</taxon>
        <taxon>Pichia</taxon>
    </lineage>
</organism>
<proteinExistence type="inferred from homology"/>
<keyword evidence="8" id="KW-0687">Ribonucleoprotein</keyword>
<evidence type="ECO:0000259" key="9">
    <source>
        <dbReference type="PROSITE" id="PS52002"/>
    </source>
</evidence>
<dbReference type="GeneID" id="40386282"/>
<accession>A0A2U9RAI9</accession>
<dbReference type="PANTHER" id="PTHR20971:SF0">
    <property type="entry name" value="U6 SNRNA-ASSOCIATED SM-LIKE PROTEIN LSM5"/>
    <property type="match status" value="1"/>
</dbReference>
<dbReference type="InterPro" id="IPR047575">
    <property type="entry name" value="Sm"/>
</dbReference>
<gene>
    <name evidence="10" type="ORF">C5L36_0E04760</name>
</gene>
<comment type="subcellular location">
    <subcellularLocation>
        <location evidence="1">Nucleus</location>
    </subcellularLocation>
</comment>
<reference evidence="10 11" key="1">
    <citation type="submission" date="2018-06" db="EMBL/GenBank/DDBJ databases">
        <title>Population genomics shows no distinction between pathogenic Candida krusei and environmental Pichia kudriavzevii: One species, four names.</title>
        <authorList>
            <person name="Douglass A.P."/>
            <person name="Offei B."/>
            <person name="Braun-Galleani S."/>
            <person name="Coughlan A.Y."/>
            <person name="Martos A."/>
            <person name="Ortiz-Merino R.A."/>
            <person name="Byrne K.P."/>
            <person name="Wolfe K.H."/>
        </authorList>
    </citation>
    <scope>NUCLEOTIDE SEQUENCE [LARGE SCALE GENOMIC DNA]</scope>
    <source>
        <strain evidence="10 11">CBS573</strain>
    </source>
</reference>